<dbReference type="OrthoDB" id="38904at2"/>
<dbReference type="RefSeq" id="WP_045087006.1">
    <property type="nucleotide sequence ID" value="NZ_LN824141.1"/>
</dbReference>
<dbReference type="Proteomes" id="UP000032809">
    <property type="component" value="Chromosome I"/>
</dbReference>
<feature type="coiled-coil region" evidence="1">
    <location>
        <begin position="181"/>
        <end position="208"/>
    </location>
</feature>
<dbReference type="KEGG" id="dtn:DTL3_0033"/>
<accession>A0A0C7NN74</accession>
<reference evidence="4" key="1">
    <citation type="submission" date="2014-11" db="EMBL/GenBank/DDBJ databases">
        <authorList>
            <person name="Wibberg D."/>
        </authorList>
    </citation>
    <scope>NUCLEOTIDE SEQUENCE [LARGE SCALE GENOMIC DNA]</scope>
    <source>
        <strain evidence="4">L3</strain>
    </source>
</reference>
<organism evidence="3 4">
    <name type="scientific">Defluviitoga tunisiensis</name>
    <dbReference type="NCBI Taxonomy" id="1006576"/>
    <lineage>
        <taxon>Bacteria</taxon>
        <taxon>Thermotogati</taxon>
        <taxon>Thermotogota</taxon>
        <taxon>Thermotogae</taxon>
        <taxon>Petrotogales</taxon>
        <taxon>Petrotogaceae</taxon>
        <taxon>Defluviitoga</taxon>
    </lineage>
</organism>
<dbReference type="HOGENOM" id="CLU_398869_0_0_0"/>
<sequence>MQIRLFFTLLILVFSITIFSQVNIVDLPTSSPLYSQVIKMVETGIMSIDNQGRFRGTQEVLRYDLAEFGVNMLDYFDKRYNSQLNELSKKLLSLENQNLNSRINNIESTLFAYDDRLSYLNSSIIQLEQNVSDILAVIQPGHPLNKDNIVFQNILQSSKAVAQQAAEEEVRNIANDTLASLSMFEDRLIEFEKEVNMLNEKYDKSLESLSSLIVTVPQDTKEEFQNYIDITIEKEIDALKTSLRSIAKYQTALLESSLDSTLTSLDVRVTTLEGRISPYDSSLYDLRKKVEENEAKINYILTNYSSEATSLKRPDEYDLLGIKTDIEALKIRTDNFASDLSLLSDQVYENKSHIDTFEARQVLYDNKINEMQKKYESLVEQIINQNKKLDNIMYELSSLSQTGTQSQTIETSPIDIKNLQERVASLERTFGVYYDQVSQLSYYAVTFEDIQNNYSDLKRILDKNSTQVEELKQNLEVLSAQIKAITSLTDLNQDSLTTLKNMSTISQKLYSIESNLEILNRNNYNISNEVVALDNRLSNIEKTLGDFQVSSSEIKELKSAYDQLLSKYYDLKIEAEYYTDPKLLKDDLKIELYNELSSEIIVLDKNIVELDNNLKNLESRILQIEKAMIYYDENMSQVTFNTQETATKVVELEKKIEQKESKDFSTTFITSLLGVAVGALVTWLVLSTGD</sequence>
<evidence type="ECO:0000313" key="3">
    <source>
        <dbReference type="EMBL" id="CEP77367.1"/>
    </source>
</evidence>
<keyword evidence="2" id="KW-1133">Transmembrane helix</keyword>
<keyword evidence="2" id="KW-0472">Membrane</keyword>
<feature type="coiled-coil region" evidence="1">
    <location>
        <begin position="77"/>
        <end position="109"/>
    </location>
</feature>
<evidence type="ECO:0000256" key="1">
    <source>
        <dbReference type="SAM" id="Coils"/>
    </source>
</evidence>
<feature type="coiled-coil region" evidence="1">
    <location>
        <begin position="554"/>
        <end position="662"/>
    </location>
</feature>
<evidence type="ECO:0008006" key="5">
    <source>
        <dbReference type="Google" id="ProtNLM"/>
    </source>
</evidence>
<dbReference type="Gene3D" id="1.10.287.1490">
    <property type="match status" value="1"/>
</dbReference>
<feature type="coiled-coil region" evidence="1">
    <location>
        <begin position="454"/>
        <end position="488"/>
    </location>
</feature>
<keyword evidence="4" id="KW-1185">Reference proteome</keyword>
<evidence type="ECO:0000313" key="4">
    <source>
        <dbReference type="Proteomes" id="UP000032809"/>
    </source>
</evidence>
<dbReference type="STRING" id="1006576.DTL3_0033"/>
<dbReference type="EMBL" id="LN824141">
    <property type="protein sequence ID" value="CEP77367.1"/>
    <property type="molecule type" value="Genomic_DNA"/>
</dbReference>
<feature type="transmembrane region" description="Helical" evidence="2">
    <location>
        <begin position="664"/>
        <end position="686"/>
    </location>
</feature>
<protein>
    <recommendedName>
        <fullName evidence="5">SLH domain-containing protein</fullName>
    </recommendedName>
</protein>
<keyword evidence="2" id="KW-0812">Transmembrane</keyword>
<dbReference type="AlphaFoldDB" id="A0A0C7NN74"/>
<gene>
    <name evidence="3" type="ORF">DTL3_0033</name>
</gene>
<keyword evidence="1" id="KW-0175">Coiled coil</keyword>
<name>A0A0C7NN74_DEFTU</name>
<proteinExistence type="predicted"/>
<evidence type="ECO:0000256" key="2">
    <source>
        <dbReference type="SAM" id="Phobius"/>
    </source>
</evidence>